<evidence type="ECO:0000256" key="4">
    <source>
        <dbReference type="SAM" id="SignalP"/>
    </source>
</evidence>
<dbReference type="GO" id="GO:0016998">
    <property type="term" value="P:cell wall macromolecule catabolic process"/>
    <property type="evidence" value="ECO:0007669"/>
    <property type="project" value="InterPro"/>
</dbReference>
<evidence type="ECO:0000256" key="2">
    <source>
        <dbReference type="ARBA" id="ARBA00022801"/>
    </source>
</evidence>
<sequence>MKLLSIFLLSASPLLCHGAALVFRDVAKTKRAQPQGIDVSNHQATVNWASVKANGVSFVYIKATEGTSSSSTILAAPAYLTSSLPIAFLDPTFSSRYEGATKAGLIRGAYHFAHPDSSSGATQAKYFLAHGGRRYFISLVRLVSYIGHAGGWSGDGVTLPGALDIEYNPSGAECYGLSHSAMVSWISDFSSTYHAATTRYPVIYTTTDWWTTCTGNSAAFASNNPLWIAHYSSSIGTLPAGWSFTTFWQYADSGPNPGDQDLFNGDAAGLKRMATG</sequence>
<dbReference type="GO" id="GO:0016052">
    <property type="term" value="P:carbohydrate catabolic process"/>
    <property type="evidence" value="ECO:0007669"/>
    <property type="project" value="TreeGrafter"/>
</dbReference>
<gene>
    <name evidence="5" type="ORF">MVEN_00743800</name>
</gene>
<dbReference type="InterPro" id="IPR002053">
    <property type="entry name" value="Glyco_hydro_25"/>
</dbReference>
<dbReference type="GO" id="GO:0009253">
    <property type="term" value="P:peptidoglycan catabolic process"/>
    <property type="evidence" value="ECO:0007669"/>
    <property type="project" value="InterPro"/>
</dbReference>
<keyword evidence="6" id="KW-1185">Reference proteome</keyword>
<dbReference type="GO" id="GO:0003796">
    <property type="term" value="F:lysozyme activity"/>
    <property type="evidence" value="ECO:0007669"/>
    <property type="project" value="InterPro"/>
</dbReference>
<evidence type="ECO:0000256" key="1">
    <source>
        <dbReference type="ARBA" id="ARBA00010646"/>
    </source>
</evidence>
<evidence type="ECO:0000313" key="5">
    <source>
        <dbReference type="EMBL" id="KAF7360153.1"/>
    </source>
</evidence>
<keyword evidence="4" id="KW-0732">Signal</keyword>
<protein>
    <submittedName>
        <fullName evidence="5">Secreted hydrolase</fullName>
    </submittedName>
</protein>
<dbReference type="InterPro" id="IPR018077">
    <property type="entry name" value="Glyco_hydro_fam25_subgr"/>
</dbReference>
<dbReference type="PANTHER" id="PTHR34135:SF2">
    <property type="entry name" value="LYSOZYME"/>
    <property type="match status" value="1"/>
</dbReference>
<dbReference type="OrthoDB" id="6590422at2759"/>
<dbReference type="EMBL" id="JACAZI010000005">
    <property type="protein sequence ID" value="KAF7360153.1"/>
    <property type="molecule type" value="Genomic_DNA"/>
</dbReference>
<dbReference type="SUPFAM" id="SSF51445">
    <property type="entry name" value="(Trans)glycosidases"/>
    <property type="match status" value="1"/>
</dbReference>
<dbReference type="Proteomes" id="UP000620124">
    <property type="component" value="Unassembled WGS sequence"/>
</dbReference>
<comment type="similarity">
    <text evidence="1">Belongs to the glycosyl hydrolase 25 family.</text>
</comment>
<organism evidence="5 6">
    <name type="scientific">Mycena venus</name>
    <dbReference type="NCBI Taxonomy" id="2733690"/>
    <lineage>
        <taxon>Eukaryota</taxon>
        <taxon>Fungi</taxon>
        <taxon>Dikarya</taxon>
        <taxon>Basidiomycota</taxon>
        <taxon>Agaricomycotina</taxon>
        <taxon>Agaricomycetes</taxon>
        <taxon>Agaricomycetidae</taxon>
        <taxon>Agaricales</taxon>
        <taxon>Marasmiineae</taxon>
        <taxon>Mycenaceae</taxon>
        <taxon>Mycena</taxon>
    </lineage>
</organism>
<keyword evidence="3" id="KW-0326">Glycosidase</keyword>
<feature type="chain" id="PRO_5034272953" evidence="4">
    <location>
        <begin position="19"/>
        <end position="276"/>
    </location>
</feature>
<comment type="caution">
    <text evidence="5">The sequence shown here is derived from an EMBL/GenBank/DDBJ whole genome shotgun (WGS) entry which is preliminary data.</text>
</comment>
<dbReference type="PANTHER" id="PTHR34135">
    <property type="entry name" value="LYSOZYME"/>
    <property type="match status" value="1"/>
</dbReference>
<evidence type="ECO:0000313" key="6">
    <source>
        <dbReference type="Proteomes" id="UP000620124"/>
    </source>
</evidence>
<accession>A0A8H6YFD2</accession>
<dbReference type="Pfam" id="PF01183">
    <property type="entry name" value="Glyco_hydro_25"/>
    <property type="match status" value="2"/>
</dbReference>
<feature type="signal peptide" evidence="4">
    <location>
        <begin position="1"/>
        <end position="18"/>
    </location>
</feature>
<dbReference type="PROSITE" id="PS51904">
    <property type="entry name" value="GLYCOSYL_HYDROL_F25_2"/>
    <property type="match status" value="1"/>
</dbReference>
<name>A0A8H6YFD2_9AGAR</name>
<dbReference type="AlphaFoldDB" id="A0A8H6YFD2"/>
<keyword evidence="2 5" id="KW-0378">Hydrolase</keyword>
<dbReference type="InterPro" id="IPR017853">
    <property type="entry name" value="GH"/>
</dbReference>
<proteinExistence type="inferred from homology"/>
<dbReference type="SMART" id="SM00641">
    <property type="entry name" value="Glyco_25"/>
    <property type="match status" value="1"/>
</dbReference>
<evidence type="ECO:0000256" key="3">
    <source>
        <dbReference type="ARBA" id="ARBA00023295"/>
    </source>
</evidence>
<reference evidence="5" key="1">
    <citation type="submission" date="2020-05" db="EMBL/GenBank/DDBJ databases">
        <title>Mycena genomes resolve the evolution of fungal bioluminescence.</title>
        <authorList>
            <person name="Tsai I.J."/>
        </authorList>
    </citation>
    <scope>NUCLEOTIDE SEQUENCE</scope>
    <source>
        <strain evidence="5">CCC161011</strain>
    </source>
</reference>
<dbReference type="Gene3D" id="3.20.20.80">
    <property type="entry name" value="Glycosidases"/>
    <property type="match status" value="1"/>
</dbReference>